<evidence type="ECO:0000313" key="3">
    <source>
        <dbReference type="Proteomes" id="UP000887575"/>
    </source>
</evidence>
<keyword evidence="3" id="KW-1185">Reference proteome</keyword>
<dbReference type="Proteomes" id="UP000887575">
    <property type="component" value="Unassembled WGS sequence"/>
</dbReference>
<dbReference type="AlphaFoldDB" id="A0AAF3EEK3"/>
<name>A0AAF3EEK3_9BILA</name>
<feature type="domain" description="Saposin B-type" evidence="2">
    <location>
        <begin position="18"/>
        <end position="94"/>
    </location>
</feature>
<dbReference type="WBParaSite" id="MBELARI_LOCUS1240">
    <property type="protein sequence ID" value="MBELARI_LOCUS1240"/>
    <property type="gene ID" value="MBELARI_LOCUS1240"/>
</dbReference>
<dbReference type="Gene3D" id="1.10.225.10">
    <property type="entry name" value="Saposin-like"/>
    <property type="match status" value="1"/>
</dbReference>
<dbReference type="InterPro" id="IPR008139">
    <property type="entry name" value="SaposinB_dom"/>
</dbReference>
<protein>
    <recommendedName>
        <fullName evidence="2">Saposin B-type domain-containing protein</fullName>
    </recommendedName>
</protein>
<keyword evidence="1" id="KW-1015">Disulfide bond</keyword>
<proteinExistence type="predicted"/>
<evidence type="ECO:0000256" key="1">
    <source>
        <dbReference type="ARBA" id="ARBA00023157"/>
    </source>
</evidence>
<dbReference type="SMART" id="SM00741">
    <property type="entry name" value="SapB"/>
    <property type="match status" value="1"/>
</dbReference>
<dbReference type="SUPFAM" id="SSF47862">
    <property type="entry name" value="Saposin"/>
    <property type="match status" value="1"/>
</dbReference>
<reference evidence="4" key="1">
    <citation type="submission" date="2024-02" db="UniProtKB">
        <authorList>
            <consortium name="WormBaseParasite"/>
        </authorList>
    </citation>
    <scope>IDENTIFICATION</scope>
</reference>
<organism evidence="3 4">
    <name type="scientific">Mesorhabditis belari</name>
    <dbReference type="NCBI Taxonomy" id="2138241"/>
    <lineage>
        <taxon>Eukaryota</taxon>
        <taxon>Metazoa</taxon>
        <taxon>Ecdysozoa</taxon>
        <taxon>Nematoda</taxon>
        <taxon>Chromadorea</taxon>
        <taxon>Rhabditida</taxon>
        <taxon>Rhabditina</taxon>
        <taxon>Rhabditomorpha</taxon>
        <taxon>Rhabditoidea</taxon>
        <taxon>Rhabditidae</taxon>
        <taxon>Mesorhabditinae</taxon>
        <taxon>Mesorhabditis</taxon>
    </lineage>
</organism>
<evidence type="ECO:0000313" key="4">
    <source>
        <dbReference type="WBParaSite" id="MBELARI_LOCUS1240"/>
    </source>
</evidence>
<accession>A0AAF3EEK3</accession>
<evidence type="ECO:0000259" key="2">
    <source>
        <dbReference type="PROSITE" id="PS50015"/>
    </source>
</evidence>
<sequence>MKDRIGHKNENREQLEQKRMTCKFCERMLENAKQYAVTAKSDITSFANNACAQMQKGRTQDQCYELADKKIDELAKFVDHQVIEALWCAELNHC</sequence>
<dbReference type="PROSITE" id="PS50015">
    <property type="entry name" value="SAP_B"/>
    <property type="match status" value="1"/>
</dbReference>
<dbReference type="InterPro" id="IPR011001">
    <property type="entry name" value="Saposin-like"/>
</dbReference>